<dbReference type="Gene3D" id="1.10.510.10">
    <property type="entry name" value="Transferase(Phosphotransferase) domain 1"/>
    <property type="match status" value="1"/>
</dbReference>
<dbReference type="EMBL" id="KZ293424">
    <property type="protein sequence ID" value="PBK71129.1"/>
    <property type="molecule type" value="Genomic_DNA"/>
</dbReference>
<reference evidence="3" key="1">
    <citation type="journal article" date="2017" name="Nat. Ecol. Evol.">
        <title>Genome expansion and lineage-specific genetic innovations in the forest pathogenic fungi Armillaria.</title>
        <authorList>
            <person name="Sipos G."/>
            <person name="Prasanna A.N."/>
            <person name="Walter M.C."/>
            <person name="O'Connor E."/>
            <person name="Balint B."/>
            <person name="Krizsan K."/>
            <person name="Kiss B."/>
            <person name="Hess J."/>
            <person name="Varga T."/>
            <person name="Slot J."/>
            <person name="Riley R."/>
            <person name="Boka B."/>
            <person name="Rigling D."/>
            <person name="Barry K."/>
            <person name="Lee J."/>
            <person name="Mihaltcheva S."/>
            <person name="LaButti K."/>
            <person name="Lipzen A."/>
            <person name="Waldron R."/>
            <person name="Moloney N.M."/>
            <person name="Sperisen C."/>
            <person name="Kredics L."/>
            <person name="Vagvoelgyi C."/>
            <person name="Patrignani A."/>
            <person name="Fitzpatrick D."/>
            <person name="Nagy I."/>
            <person name="Doyle S."/>
            <person name="Anderson J.B."/>
            <person name="Grigoriev I.V."/>
            <person name="Gueldener U."/>
            <person name="Muensterkoetter M."/>
            <person name="Nagy L.G."/>
        </authorList>
    </citation>
    <scope>NUCLEOTIDE SEQUENCE [LARGE SCALE GENOMIC DNA]</scope>
    <source>
        <strain evidence="3">28-4</strain>
    </source>
</reference>
<dbReference type="Proteomes" id="UP000218334">
    <property type="component" value="Unassembled WGS sequence"/>
</dbReference>
<dbReference type="InterPro" id="IPR011009">
    <property type="entry name" value="Kinase-like_dom_sf"/>
</dbReference>
<accession>A0A2H3BJV5</accession>
<evidence type="ECO:0000259" key="1">
    <source>
        <dbReference type="Pfam" id="PF01636"/>
    </source>
</evidence>
<name>A0A2H3BJV5_9AGAR</name>
<proteinExistence type="predicted"/>
<sequence length="139" mass="16209">MEKLQLGIGVSEQEAERVSSDVMAGLRAMNCLLHNDIHTSNVVLREGNWSPVIIDFGEANIRQPGTSDEDWRRIINEGPDTRYMRRLLVDPENGRWKRTVTPYEMSDWRYIKLSVFNEYVESMPEDFRQAMFERVVGTN</sequence>
<dbReference type="InterPro" id="IPR002575">
    <property type="entry name" value="Aminoglycoside_PTrfase"/>
</dbReference>
<organism evidence="2 3">
    <name type="scientific">Armillaria solidipes</name>
    <dbReference type="NCBI Taxonomy" id="1076256"/>
    <lineage>
        <taxon>Eukaryota</taxon>
        <taxon>Fungi</taxon>
        <taxon>Dikarya</taxon>
        <taxon>Basidiomycota</taxon>
        <taxon>Agaricomycotina</taxon>
        <taxon>Agaricomycetes</taxon>
        <taxon>Agaricomycetidae</taxon>
        <taxon>Agaricales</taxon>
        <taxon>Marasmiineae</taxon>
        <taxon>Physalacriaceae</taxon>
        <taxon>Armillaria</taxon>
    </lineage>
</organism>
<dbReference type="SUPFAM" id="SSF56112">
    <property type="entry name" value="Protein kinase-like (PK-like)"/>
    <property type="match status" value="1"/>
</dbReference>
<protein>
    <recommendedName>
        <fullName evidence="1">Aminoglycoside phosphotransferase domain-containing protein</fullName>
    </recommendedName>
</protein>
<evidence type="ECO:0000313" key="3">
    <source>
        <dbReference type="Proteomes" id="UP000218334"/>
    </source>
</evidence>
<gene>
    <name evidence="2" type="ORF">ARMSODRAFT_1017057</name>
</gene>
<dbReference type="Pfam" id="PF01636">
    <property type="entry name" value="APH"/>
    <property type="match status" value="1"/>
</dbReference>
<dbReference type="AlphaFoldDB" id="A0A2H3BJV5"/>
<feature type="domain" description="Aminoglycoside phosphotransferase" evidence="1">
    <location>
        <begin position="14"/>
        <end position="61"/>
    </location>
</feature>
<evidence type="ECO:0000313" key="2">
    <source>
        <dbReference type="EMBL" id="PBK71129.1"/>
    </source>
</evidence>
<keyword evidence="3" id="KW-1185">Reference proteome</keyword>